<comment type="caution">
    <text evidence="1">The sequence shown here is derived from an EMBL/GenBank/DDBJ whole genome shotgun (WGS) entry which is preliminary data.</text>
</comment>
<reference evidence="1" key="1">
    <citation type="submission" date="2022-11" db="EMBL/GenBank/DDBJ databases">
        <title>Draft genome sequences of strains of Pseudomonas imrae sp. nov.</title>
        <authorList>
            <person name="Salva Serra F."/>
            <person name="Nimje P."/>
            <person name="Moore E.R.B."/>
            <person name="Marathe N.P."/>
        </authorList>
    </citation>
    <scope>NUCLEOTIDE SEQUENCE</scope>
    <source>
        <strain evidence="1">15FMM2</strain>
    </source>
</reference>
<proteinExistence type="predicted"/>
<accession>A0ACC7PIW0</accession>
<protein>
    <submittedName>
        <fullName evidence="1">Uncharacterized protein</fullName>
    </submittedName>
</protein>
<dbReference type="EMBL" id="JAPEQY010000022">
    <property type="protein sequence ID" value="MFO2480283.1"/>
    <property type="molecule type" value="Genomic_DNA"/>
</dbReference>
<dbReference type="Proteomes" id="UP001637618">
    <property type="component" value="Unassembled WGS sequence"/>
</dbReference>
<evidence type="ECO:0000313" key="1">
    <source>
        <dbReference type="EMBL" id="MFO2480283.1"/>
    </source>
</evidence>
<keyword evidence="2" id="KW-1185">Reference proteome</keyword>
<evidence type="ECO:0000313" key="2">
    <source>
        <dbReference type="Proteomes" id="UP001637618"/>
    </source>
</evidence>
<gene>
    <name evidence="1" type="ORF">OOJ96_23140</name>
</gene>
<sequence>MQKEYLNVVFGGTSYVGFEFDLLPLGAALLAAQQQIDQVANQARTSILGDPLLAVELDMAATEAKAFAAAGFEGDVPRSVQAWVDAGELTPQAATESILAEWAEWVDLLQTVRAARLMGKQRVLKATSHREAEVATDEAIGLIRASAEGVGSA</sequence>
<organism evidence="1 2">
    <name type="scientific">Pseudomonas imrae</name>
    <dbReference type="NCBI Taxonomy" id="2992837"/>
    <lineage>
        <taxon>Bacteria</taxon>
        <taxon>Pseudomonadati</taxon>
        <taxon>Pseudomonadota</taxon>
        <taxon>Gammaproteobacteria</taxon>
        <taxon>Pseudomonadales</taxon>
        <taxon>Pseudomonadaceae</taxon>
        <taxon>Pseudomonas</taxon>
    </lineage>
</organism>
<name>A0ACC7PIW0_9PSED</name>